<keyword evidence="9" id="KW-1185">Reference proteome</keyword>
<dbReference type="EMBL" id="CP120992">
    <property type="protein sequence ID" value="WLQ38794.1"/>
    <property type="molecule type" value="Genomic_DNA"/>
</dbReference>
<evidence type="ECO:0000256" key="2">
    <source>
        <dbReference type="ARBA" id="ARBA00022741"/>
    </source>
</evidence>
<reference evidence="8 9" key="1">
    <citation type="submission" date="2023-03" db="EMBL/GenBank/DDBJ databases">
        <title>Isolation and description of six Streptomyces strains from soil environments, able to metabolize different microbial glucans.</title>
        <authorList>
            <person name="Widen T."/>
            <person name="Larsbrink J."/>
        </authorList>
    </citation>
    <scope>NUCLEOTIDE SEQUENCE [LARGE SCALE GENOMIC DNA]</scope>
    <source>
        <strain evidence="8 9">Mut2</strain>
    </source>
</reference>
<dbReference type="PANTHER" id="PTHR22594">
    <property type="entry name" value="ASPARTYL/LYSYL-TRNA SYNTHETASE"/>
    <property type="match status" value="1"/>
</dbReference>
<keyword evidence="1" id="KW-0436">Ligase</keyword>
<organism evidence="8 9">
    <name type="scientific">Streptomyces laculatispora</name>
    <dbReference type="NCBI Taxonomy" id="887464"/>
    <lineage>
        <taxon>Bacteria</taxon>
        <taxon>Bacillati</taxon>
        <taxon>Actinomycetota</taxon>
        <taxon>Actinomycetes</taxon>
        <taxon>Kitasatosporales</taxon>
        <taxon>Streptomycetaceae</taxon>
        <taxon>Streptomyces</taxon>
    </lineage>
</organism>
<keyword evidence="5" id="KW-0030">Aminoacyl-tRNA synthetase</keyword>
<evidence type="ECO:0000256" key="4">
    <source>
        <dbReference type="ARBA" id="ARBA00022917"/>
    </source>
</evidence>
<evidence type="ECO:0000256" key="1">
    <source>
        <dbReference type="ARBA" id="ARBA00022598"/>
    </source>
</evidence>
<feature type="domain" description="Aminoacyl-tRNA synthetase class II (D/K/N)" evidence="7">
    <location>
        <begin position="13"/>
        <end position="310"/>
    </location>
</feature>
<evidence type="ECO:0000313" key="9">
    <source>
        <dbReference type="Proteomes" id="UP001229952"/>
    </source>
</evidence>
<keyword evidence="3" id="KW-0067">ATP-binding</keyword>
<evidence type="ECO:0000256" key="5">
    <source>
        <dbReference type="ARBA" id="ARBA00023146"/>
    </source>
</evidence>
<evidence type="ECO:0000256" key="6">
    <source>
        <dbReference type="SAM" id="MobiDB-lite"/>
    </source>
</evidence>
<protein>
    <recommendedName>
        <fullName evidence="7">Aminoacyl-tRNA synthetase class II (D/K/N) domain-containing protein</fullName>
    </recommendedName>
</protein>
<sequence length="326" mass="36113">MSLSSAQSYQWTGRVLQSLRRSLLEHDFLEILPALLSSEAEPGARHSVAVLGDRARPKVTAEGDGRVSVDGKWAYQLPVSHSVEKQMALEHADRVYCLTPCLRLLMDGEEASGRHLYTFFQVVVEWRAADADEALTVTESILGSLARHLEPILPDDAGTAVTRLQGLRSGPYPRVSFADALKLGGRKPDEPQNSDLTRDEERTLTDSFDSPFWIHRYPLGVRDSLYQRGEDGLQETYDLMLPAGYGELATGGLRPRDRREITEQSRLLGGEPNPVYADWKERSGIQTAGFGLGFERLVRYCAGADSVLDLLAAHDSGPNRRIGAHE</sequence>
<keyword evidence="4" id="KW-0648">Protein biosynthesis</keyword>
<dbReference type="InterPro" id="IPR045864">
    <property type="entry name" value="aa-tRNA-synth_II/BPL/LPL"/>
</dbReference>
<dbReference type="Gene3D" id="3.30.930.10">
    <property type="entry name" value="Bira Bifunctional Protein, Domain 2"/>
    <property type="match status" value="1"/>
</dbReference>
<accession>A0ABY9HWQ9</accession>
<proteinExistence type="predicted"/>
<evidence type="ECO:0000259" key="7">
    <source>
        <dbReference type="Pfam" id="PF00152"/>
    </source>
</evidence>
<evidence type="ECO:0000256" key="3">
    <source>
        <dbReference type="ARBA" id="ARBA00022840"/>
    </source>
</evidence>
<dbReference type="InterPro" id="IPR004364">
    <property type="entry name" value="Aa-tRNA-synt_II"/>
</dbReference>
<dbReference type="Pfam" id="PF00152">
    <property type="entry name" value="tRNA-synt_2"/>
    <property type="match status" value="1"/>
</dbReference>
<evidence type="ECO:0000313" key="8">
    <source>
        <dbReference type="EMBL" id="WLQ38794.1"/>
    </source>
</evidence>
<dbReference type="PANTHER" id="PTHR22594:SF48">
    <property type="entry name" value="ASPARAGINYL-TRNA SYNTHETASE-RELATED PROTEIN (N-TRUNCATION)"/>
    <property type="match status" value="1"/>
</dbReference>
<dbReference type="RefSeq" id="WP_306085479.1">
    <property type="nucleotide sequence ID" value="NZ_CP120992.1"/>
</dbReference>
<keyword evidence="2" id="KW-0547">Nucleotide-binding</keyword>
<gene>
    <name evidence="8" type="ORF">P8A22_01295</name>
</gene>
<name>A0ABY9HWQ9_9ACTN</name>
<dbReference type="SUPFAM" id="SSF55681">
    <property type="entry name" value="Class II aaRS and biotin synthetases"/>
    <property type="match status" value="1"/>
</dbReference>
<feature type="compositionally biased region" description="Basic and acidic residues" evidence="6">
    <location>
        <begin position="186"/>
        <end position="202"/>
    </location>
</feature>
<dbReference type="Proteomes" id="UP001229952">
    <property type="component" value="Chromosome"/>
</dbReference>
<feature type="region of interest" description="Disordered" evidence="6">
    <location>
        <begin position="183"/>
        <end position="202"/>
    </location>
</feature>